<dbReference type="RefSeq" id="WP_012862678.1">
    <property type="nucleotide sequence ID" value="NC_013517.1"/>
</dbReference>
<dbReference type="HOGENOM" id="CLU_123235_1_1_0"/>
<dbReference type="SUPFAM" id="SSF53062">
    <property type="entry name" value="PTS system fructose IIA component-like"/>
    <property type="match status" value="1"/>
</dbReference>
<proteinExistence type="predicted"/>
<reference evidence="3 4" key="2">
    <citation type="journal article" date="2010" name="Stand. Genomic Sci.">
        <title>Complete genome sequence of Sebaldella termitidis type strain (NCTC 11300).</title>
        <authorList>
            <person name="Harmon-Smith M."/>
            <person name="Celia L."/>
            <person name="Chertkov O."/>
            <person name="Lapidus A."/>
            <person name="Copeland A."/>
            <person name="Glavina Del Rio T."/>
            <person name="Nolan M."/>
            <person name="Lucas S."/>
            <person name="Tice H."/>
            <person name="Cheng J.F."/>
            <person name="Han C."/>
            <person name="Detter J.C."/>
            <person name="Bruce D."/>
            <person name="Goodwin L."/>
            <person name="Pitluck S."/>
            <person name="Pati A."/>
            <person name="Liolios K."/>
            <person name="Ivanova N."/>
            <person name="Mavromatis K."/>
            <person name="Mikhailova N."/>
            <person name="Chen A."/>
            <person name="Palaniappan K."/>
            <person name="Land M."/>
            <person name="Hauser L."/>
            <person name="Chang Y.J."/>
            <person name="Jeffries C.D."/>
            <person name="Brettin T."/>
            <person name="Goker M."/>
            <person name="Beck B."/>
            <person name="Bristow J."/>
            <person name="Eisen J.A."/>
            <person name="Markowitz V."/>
            <person name="Hugenholtz P."/>
            <person name="Kyrpides N.C."/>
            <person name="Klenk H.P."/>
            <person name="Chen F."/>
        </authorList>
    </citation>
    <scope>NUCLEOTIDE SEQUENCE [LARGE SCALE GENOMIC DNA]</scope>
    <source>
        <strain evidence="4">ATCC 33386 / NCTC 11300</strain>
    </source>
</reference>
<dbReference type="Proteomes" id="UP000000845">
    <property type="component" value="Chromosome"/>
</dbReference>
<dbReference type="GO" id="GO:0009401">
    <property type="term" value="P:phosphoenolpyruvate-dependent sugar phosphotransferase system"/>
    <property type="evidence" value="ECO:0007669"/>
    <property type="project" value="InterPro"/>
</dbReference>
<sequence>MKYMLLVSHGTMAKGLYDAAGMVLNCGEKLSYLCLSEDMDVEKYNRELETKLAEIIEKDKIYDYEDFVICSDIMGGSPCNSALALLEKQNLINKTFVITGMNLPLVTSILLEDEKLDTEKINVLIDEARESIQMLNFNSCSETDEEL</sequence>
<protein>
    <submittedName>
        <fullName evidence="3">PTS system fructose subfamily IIA component</fullName>
    </submittedName>
</protein>
<dbReference type="GO" id="GO:0016740">
    <property type="term" value="F:transferase activity"/>
    <property type="evidence" value="ECO:0007669"/>
    <property type="project" value="UniProtKB-KW"/>
</dbReference>
<dbReference type="KEGG" id="str:Sterm_3255"/>
<dbReference type="InterPro" id="IPR036662">
    <property type="entry name" value="PTS_EIIA_man-typ_sf"/>
</dbReference>
<dbReference type="Pfam" id="PF03610">
    <property type="entry name" value="EIIA-man"/>
    <property type="match status" value="1"/>
</dbReference>
<evidence type="ECO:0000256" key="1">
    <source>
        <dbReference type="ARBA" id="ARBA00022679"/>
    </source>
</evidence>
<dbReference type="GO" id="GO:0016020">
    <property type="term" value="C:membrane"/>
    <property type="evidence" value="ECO:0007669"/>
    <property type="project" value="InterPro"/>
</dbReference>
<evidence type="ECO:0000313" key="3">
    <source>
        <dbReference type="EMBL" id="ACZ10096.1"/>
    </source>
</evidence>
<dbReference type="InterPro" id="IPR004701">
    <property type="entry name" value="PTS_EIIA_man-typ"/>
</dbReference>
<reference evidence="4" key="1">
    <citation type="submission" date="2009-09" db="EMBL/GenBank/DDBJ databases">
        <title>The complete chromosome of Sebaldella termitidis ATCC 33386.</title>
        <authorList>
            <consortium name="US DOE Joint Genome Institute (JGI-PGF)"/>
            <person name="Lucas S."/>
            <person name="Copeland A."/>
            <person name="Lapidus A."/>
            <person name="Glavina del Rio T."/>
            <person name="Dalin E."/>
            <person name="Tice H."/>
            <person name="Bruce D."/>
            <person name="Goodwin L."/>
            <person name="Pitluck S."/>
            <person name="Kyrpides N."/>
            <person name="Mavromatis K."/>
            <person name="Ivanova N."/>
            <person name="Mikhailova N."/>
            <person name="Sims D."/>
            <person name="Meincke L."/>
            <person name="Brettin T."/>
            <person name="Detter J.C."/>
            <person name="Han C."/>
            <person name="Larimer F."/>
            <person name="Land M."/>
            <person name="Hauser L."/>
            <person name="Markowitz V."/>
            <person name="Cheng J.F."/>
            <person name="Hugenholtz P."/>
            <person name="Woyke T."/>
            <person name="Wu D."/>
            <person name="Eisen J.A."/>
        </authorList>
    </citation>
    <scope>NUCLEOTIDE SEQUENCE [LARGE SCALE GENOMIC DNA]</scope>
    <source>
        <strain evidence="4">ATCC 33386 / NCTC 11300</strain>
    </source>
</reference>
<dbReference type="AlphaFoldDB" id="D1APR2"/>
<dbReference type="PROSITE" id="PS51096">
    <property type="entry name" value="PTS_EIIA_TYPE_4"/>
    <property type="match status" value="1"/>
</dbReference>
<feature type="domain" description="PTS EIIA type-4" evidence="2">
    <location>
        <begin position="1"/>
        <end position="132"/>
    </location>
</feature>
<dbReference type="InterPro" id="IPR051471">
    <property type="entry name" value="Bacterial_PTS_sugar_comp"/>
</dbReference>
<keyword evidence="1" id="KW-0808">Transferase</keyword>
<accession>D1APR2</accession>
<evidence type="ECO:0000259" key="2">
    <source>
        <dbReference type="PROSITE" id="PS51096"/>
    </source>
</evidence>
<dbReference type="PANTHER" id="PTHR33799:SF1">
    <property type="entry name" value="PTS SYSTEM MANNOSE-SPECIFIC EIIAB COMPONENT-RELATED"/>
    <property type="match status" value="1"/>
</dbReference>
<gene>
    <name evidence="3" type="ordered locus">Sterm_3255</name>
</gene>
<dbReference type="EMBL" id="CP001739">
    <property type="protein sequence ID" value="ACZ10096.1"/>
    <property type="molecule type" value="Genomic_DNA"/>
</dbReference>
<organism evidence="3 4">
    <name type="scientific">Sebaldella termitidis (strain ATCC 33386 / NCTC 11300)</name>
    <dbReference type="NCBI Taxonomy" id="526218"/>
    <lineage>
        <taxon>Bacteria</taxon>
        <taxon>Fusobacteriati</taxon>
        <taxon>Fusobacteriota</taxon>
        <taxon>Fusobacteriia</taxon>
        <taxon>Fusobacteriales</taxon>
        <taxon>Leptotrichiaceae</taxon>
        <taxon>Sebaldella</taxon>
    </lineage>
</organism>
<dbReference type="STRING" id="526218.Sterm_3255"/>
<dbReference type="eggNOG" id="COG2893">
    <property type="taxonomic scope" value="Bacteria"/>
</dbReference>
<dbReference type="PANTHER" id="PTHR33799">
    <property type="entry name" value="PTS PERMEASE-RELATED-RELATED"/>
    <property type="match status" value="1"/>
</dbReference>
<name>D1APR2_SEBTE</name>
<dbReference type="Gene3D" id="3.40.50.510">
    <property type="entry name" value="Phosphotransferase system, mannose-type IIA component"/>
    <property type="match status" value="1"/>
</dbReference>
<keyword evidence="4" id="KW-1185">Reference proteome</keyword>
<evidence type="ECO:0000313" key="4">
    <source>
        <dbReference type="Proteomes" id="UP000000845"/>
    </source>
</evidence>